<dbReference type="InterPro" id="IPR009003">
    <property type="entry name" value="Peptidase_S1_PA"/>
</dbReference>
<organism evidence="2 3">
    <name type="scientific">Bowmanella yangjiangensis</name>
    <dbReference type="NCBI Taxonomy" id="2811230"/>
    <lineage>
        <taxon>Bacteria</taxon>
        <taxon>Pseudomonadati</taxon>
        <taxon>Pseudomonadota</taxon>
        <taxon>Gammaproteobacteria</taxon>
        <taxon>Alteromonadales</taxon>
        <taxon>Alteromonadaceae</taxon>
        <taxon>Bowmanella</taxon>
    </lineage>
</organism>
<evidence type="ECO:0000313" key="3">
    <source>
        <dbReference type="Proteomes" id="UP000663992"/>
    </source>
</evidence>
<sequence>MKRTLFVFLILIFAPLTQAASGFETIVAKIKPSVVGVGISDPMGSPRNVLQGTGFAVGDGTLIVTNFHVVEKALDPESYQQRVVFIGIGESPKISPAEIIKTDPGHDLAILKIKDSLPPLTLADDTYLPDGRDVAFTGFPIGAILGLYPATHRGMIAALTPVVIPSANAQQLSIQMMKRLKEPFMVYQMDATAYPGNSGSPVYDINSGEVVALINKVFVKESKEAALSAPSGISYSIPVKYLHALMAELE</sequence>
<feature type="chain" id="PRO_5046309052" evidence="1">
    <location>
        <begin position="20"/>
        <end position="250"/>
    </location>
</feature>
<protein>
    <submittedName>
        <fullName evidence="2">Trypsin-like peptidase domain-containing protein</fullName>
    </submittedName>
</protein>
<dbReference type="RefSeq" id="WP_206594237.1">
    <property type="nucleotide sequence ID" value="NZ_JAFKCS010000009.1"/>
</dbReference>
<dbReference type="Gene3D" id="2.40.10.10">
    <property type="entry name" value="Trypsin-like serine proteases"/>
    <property type="match status" value="2"/>
</dbReference>
<evidence type="ECO:0000256" key="1">
    <source>
        <dbReference type="SAM" id="SignalP"/>
    </source>
</evidence>
<dbReference type="EMBL" id="JAFKCS010000009">
    <property type="protein sequence ID" value="MBN7820401.1"/>
    <property type="molecule type" value="Genomic_DNA"/>
</dbReference>
<accession>A0ABS3CTG7</accession>
<name>A0ABS3CTG7_9ALTE</name>
<dbReference type="PANTHER" id="PTHR43019:SF23">
    <property type="entry name" value="PROTEASE DO-LIKE 5, CHLOROPLASTIC"/>
    <property type="match status" value="1"/>
</dbReference>
<feature type="signal peptide" evidence="1">
    <location>
        <begin position="1"/>
        <end position="19"/>
    </location>
</feature>
<dbReference type="InterPro" id="IPR043504">
    <property type="entry name" value="Peptidase_S1_PA_chymotrypsin"/>
</dbReference>
<keyword evidence="3" id="KW-1185">Reference proteome</keyword>
<dbReference type="Pfam" id="PF13365">
    <property type="entry name" value="Trypsin_2"/>
    <property type="match status" value="1"/>
</dbReference>
<gene>
    <name evidence="2" type="ORF">J0A65_11030</name>
</gene>
<dbReference type="SUPFAM" id="SSF50494">
    <property type="entry name" value="Trypsin-like serine proteases"/>
    <property type="match status" value="1"/>
</dbReference>
<evidence type="ECO:0000313" key="2">
    <source>
        <dbReference type="EMBL" id="MBN7820401.1"/>
    </source>
</evidence>
<comment type="caution">
    <text evidence="2">The sequence shown here is derived from an EMBL/GenBank/DDBJ whole genome shotgun (WGS) entry which is preliminary data.</text>
</comment>
<dbReference type="Proteomes" id="UP000663992">
    <property type="component" value="Unassembled WGS sequence"/>
</dbReference>
<reference evidence="2 3" key="1">
    <citation type="submission" date="2021-03" db="EMBL/GenBank/DDBJ databases">
        <title>novel species isolated from a fishpond in China.</title>
        <authorList>
            <person name="Lu H."/>
            <person name="Cai Z."/>
        </authorList>
    </citation>
    <scope>NUCLEOTIDE SEQUENCE [LARGE SCALE GENOMIC DNA]</scope>
    <source>
        <strain evidence="2 3">Y57</strain>
    </source>
</reference>
<proteinExistence type="predicted"/>
<dbReference type="PANTHER" id="PTHR43019">
    <property type="entry name" value="SERINE ENDOPROTEASE DEGS"/>
    <property type="match status" value="1"/>
</dbReference>
<keyword evidence="1" id="KW-0732">Signal</keyword>